<dbReference type="Pfam" id="PF07833">
    <property type="entry name" value="Cu_amine_oxidN1"/>
    <property type="match status" value="1"/>
</dbReference>
<reference evidence="3 4" key="1">
    <citation type="submission" date="2018-11" db="EMBL/GenBank/DDBJ databases">
        <title>Genome sequencing of Paenibacillus lentus DSM25539(T).</title>
        <authorList>
            <person name="Kook J.-K."/>
            <person name="Park S.-N."/>
            <person name="Lim Y.K."/>
        </authorList>
    </citation>
    <scope>NUCLEOTIDE SEQUENCE [LARGE SCALE GENOMIC DNA]</scope>
    <source>
        <strain evidence="3 4">DSM 25539</strain>
    </source>
</reference>
<dbReference type="OrthoDB" id="2005648at2"/>
<dbReference type="EMBL" id="CP034248">
    <property type="protein sequence ID" value="AZK47920.1"/>
    <property type="molecule type" value="Genomic_DNA"/>
</dbReference>
<dbReference type="InterPro" id="IPR036582">
    <property type="entry name" value="Mao_N_sf"/>
</dbReference>
<proteinExistence type="predicted"/>
<name>A0A3S8RYB1_9BACL</name>
<evidence type="ECO:0000313" key="3">
    <source>
        <dbReference type="EMBL" id="AZK47920.1"/>
    </source>
</evidence>
<accession>A0A3S8RYB1</accession>
<sequence length="292" mass="33432">MKRWIKYLIGSVILGSFFFVSSSAYAAPAVFVNGEYQHNAITMGGRIWVPIRALTDQEWLVYAYDPKTRIASVHDKDNTTTVELRVGEKTATVNGKKMQLDAEVVNKNGLTYVPLRFITETFGAHIEFNAKNGRVIVRTPTGQAQYEILMQGDLTEARKIALKLTRVNGEAPQLQFGEGYHDFRYTFPEGEALRFTFNAAGYSEHYYEINDEGLAIHKWQMDHVANREWGKKPDFKSYVYFLDEFMASLFTYGIVDAQGNDKELGKFYYDGLKDSVMSIEGENRIDIRPQRH</sequence>
<evidence type="ECO:0000256" key="1">
    <source>
        <dbReference type="SAM" id="SignalP"/>
    </source>
</evidence>
<protein>
    <submittedName>
        <fullName evidence="3">Copper amine oxidase N-terminal domain-containing protein</fullName>
    </submittedName>
</protein>
<dbReference type="InterPro" id="IPR012854">
    <property type="entry name" value="Cu_amine_oxidase-like_N"/>
</dbReference>
<evidence type="ECO:0000259" key="2">
    <source>
        <dbReference type="Pfam" id="PF07833"/>
    </source>
</evidence>
<gene>
    <name evidence="3" type="ORF">EIM92_18570</name>
</gene>
<dbReference type="Gene3D" id="3.30.457.10">
    <property type="entry name" value="Copper amine oxidase-like, N-terminal domain"/>
    <property type="match status" value="1"/>
</dbReference>
<feature type="domain" description="Copper amine oxidase-like N-terminal" evidence="2">
    <location>
        <begin position="38"/>
        <end position="137"/>
    </location>
</feature>
<feature type="chain" id="PRO_5019130890" evidence="1">
    <location>
        <begin position="27"/>
        <end position="292"/>
    </location>
</feature>
<dbReference type="KEGG" id="plen:EIM92_18570"/>
<dbReference type="Proteomes" id="UP000273145">
    <property type="component" value="Chromosome"/>
</dbReference>
<dbReference type="AlphaFoldDB" id="A0A3S8RYB1"/>
<feature type="signal peptide" evidence="1">
    <location>
        <begin position="1"/>
        <end position="26"/>
    </location>
</feature>
<organism evidence="3 4">
    <name type="scientific">Paenibacillus lentus</name>
    <dbReference type="NCBI Taxonomy" id="1338368"/>
    <lineage>
        <taxon>Bacteria</taxon>
        <taxon>Bacillati</taxon>
        <taxon>Bacillota</taxon>
        <taxon>Bacilli</taxon>
        <taxon>Bacillales</taxon>
        <taxon>Paenibacillaceae</taxon>
        <taxon>Paenibacillus</taxon>
    </lineage>
</organism>
<dbReference type="SUPFAM" id="SSF55383">
    <property type="entry name" value="Copper amine oxidase, domain N"/>
    <property type="match status" value="1"/>
</dbReference>
<keyword evidence="4" id="KW-1185">Reference proteome</keyword>
<keyword evidence="1" id="KW-0732">Signal</keyword>
<evidence type="ECO:0000313" key="4">
    <source>
        <dbReference type="Proteomes" id="UP000273145"/>
    </source>
</evidence>